<gene>
    <name evidence="2" type="ORF">LSP00402_LOCUS6392</name>
</gene>
<reference evidence="2" key="1">
    <citation type="submission" date="2021-01" db="EMBL/GenBank/DDBJ databases">
        <authorList>
            <person name="Corre E."/>
            <person name="Pelletier E."/>
            <person name="Niang G."/>
            <person name="Scheremetjew M."/>
            <person name="Finn R."/>
            <person name="Kale V."/>
            <person name="Holt S."/>
            <person name="Cochrane G."/>
            <person name="Meng A."/>
            <person name="Brown T."/>
            <person name="Cohen L."/>
        </authorList>
    </citation>
    <scope>NUCLEOTIDE SEQUENCE</scope>
    <source>
        <strain evidence="2">CCMP622</strain>
    </source>
</reference>
<feature type="compositionally biased region" description="Low complexity" evidence="1">
    <location>
        <begin position="214"/>
        <end position="227"/>
    </location>
</feature>
<dbReference type="AlphaFoldDB" id="A0A7S2X9P2"/>
<feature type="region of interest" description="Disordered" evidence="1">
    <location>
        <begin position="173"/>
        <end position="298"/>
    </location>
</feature>
<feature type="region of interest" description="Disordered" evidence="1">
    <location>
        <begin position="63"/>
        <end position="114"/>
    </location>
</feature>
<accession>A0A7S2X9P2</accession>
<protein>
    <submittedName>
        <fullName evidence="2">Uncharacterized protein</fullName>
    </submittedName>
</protein>
<feature type="compositionally biased region" description="Basic residues" evidence="1">
    <location>
        <begin position="82"/>
        <end position="100"/>
    </location>
</feature>
<organism evidence="2">
    <name type="scientific">Lotharella oceanica</name>
    <dbReference type="NCBI Taxonomy" id="641309"/>
    <lineage>
        <taxon>Eukaryota</taxon>
        <taxon>Sar</taxon>
        <taxon>Rhizaria</taxon>
        <taxon>Cercozoa</taxon>
        <taxon>Chlorarachniophyceae</taxon>
        <taxon>Lotharella</taxon>
    </lineage>
</organism>
<proteinExistence type="predicted"/>
<name>A0A7S2X9P2_9EUKA</name>
<evidence type="ECO:0000313" key="2">
    <source>
        <dbReference type="EMBL" id="CAD9756844.1"/>
    </source>
</evidence>
<evidence type="ECO:0000256" key="1">
    <source>
        <dbReference type="SAM" id="MobiDB-lite"/>
    </source>
</evidence>
<sequence>MVVIDVSHSATQHSSHWNSTGLGISGYGTVTTHLLGKKRARNAAPNATSSQATMHEQGYRSLDAGPIATQPGQPQRAERKHSWPKTAPRRNLRKGGHPSHPRPSEEEGGACSIGSGPFNLDELLAPPRKAARSLSHDDSRFHFTVIERHPRTQRTRIKVGRDVPLFPPARAHASATAGLDGSSSSPSPSPNNRPTILSILQMHSHRRPAEPRHSPLSSSPSTSSSTPRRIRSHVDKTIYRSRSETPPLAEEDGLPEDAAAAAGNGQESTRADTPSAPAWSHRPAKRPDALRGGAQGGGSSVTASISSLAWNTLTTLDATVSVTCCCLWTVAAYDAIDSLGVATESTAAA</sequence>
<feature type="compositionally biased region" description="Basic and acidic residues" evidence="1">
    <location>
        <begin position="232"/>
        <end position="243"/>
    </location>
</feature>
<dbReference type="EMBL" id="HBHP01010360">
    <property type="protein sequence ID" value="CAD9756844.1"/>
    <property type="molecule type" value="Transcribed_RNA"/>
</dbReference>